<dbReference type="eggNOG" id="ENOG502SC5R">
    <property type="taxonomic scope" value="Eukaryota"/>
</dbReference>
<dbReference type="Proteomes" id="UP000001357">
    <property type="component" value="Unassembled WGS sequence"/>
</dbReference>
<organism evidence="2 3">
    <name type="scientific">Monosiga brevicollis</name>
    <name type="common">Choanoflagellate</name>
    <dbReference type="NCBI Taxonomy" id="81824"/>
    <lineage>
        <taxon>Eukaryota</taxon>
        <taxon>Choanoflagellata</taxon>
        <taxon>Craspedida</taxon>
        <taxon>Salpingoecidae</taxon>
        <taxon>Monosiga</taxon>
    </lineage>
</organism>
<dbReference type="KEGG" id="mbr:MONBRDRAFT_8844"/>
<dbReference type="GeneID" id="5891606"/>
<dbReference type="AlphaFoldDB" id="A9V1A6"/>
<protein>
    <recommendedName>
        <fullName evidence="1">PiggyBac transposable element-derived protein domain-containing protein</fullName>
    </recommendedName>
</protein>
<reference evidence="2 3" key="1">
    <citation type="journal article" date="2008" name="Nature">
        <title>The genome of the choanoflagellate Monosiga brevicollis and the origin of metazoans.</title>
        <authorList>
            <consortium name="JGI Sequencing"/>
            <person name="King N."/>
            <person name="Westbrook M.J."/>
            <person name="Young S.L."/>
            <person name="Kuo A."/>
            <person name="Abedin M."/>
            <person name="Chapman J."/>
            <person name="Fairclough S."/>
            <person name="Hellsten U."/>
            <person name="Isogai Y."/>
            <person name="Letunic I."/>
            <person name="Marr M."/>
            <person name="Pincus D."/>
            <person name="Putnam N."/>
            <person name="Rokas A."/>
            <person name="Wright K.J."/>
            <person name="Zuzow R."/>
            <person name="Dirks W."/>
            <person name="Good M."/>
            <person name="Goodstein D."/>
            <person name="Lemons D."/>
            <person name="Li W."/>
            <person name="Lyons J.B."/>
            <person name="Morris A."/>
            <person name="Nichols S."/>
            <person name="Richter D.J."/>
            <person name="Salamov A."/>
            <person name="Bork P."/>
            <person name="Lim W.A."/>
            <person name="Manning G."/>
            <person name="Miller W.T."/>
            <person name="McGinnis W."/>
            <person name="Shapiro H."/>
            <person name="Tjian R."/>
            <person name="Grigoriev I.V."/>
            <person name="Rokhsar D."/>
        </authorList>
    </citation>
    <scope>NUCLEOTIDE SEQUENCE [LARGE SCALE GENOMIC DNA]</scope>
    <source>
        <strain evidence="3">MX1 / ATCC 50154</strain>
    </source>
</reference>
<sequence length="584" mass="65184">MAARISGPEPNVGPTLASDVTAMLGQGDRLSSTADLTASIPAELQGVEDDVVEPDIGIPTDACLSACSPPASAPPSTSPSIFGEWGSATVDVATDRACFTPRAAQLDSLLQPGDPMTFFMHFLPPRILENVVRGSVDIHLTQEELLAFIGLQIMASNHVFPVEELFEPYDDEFDRRPLFTQVMSLRRFREIAGGLRLNEPNLCSNDPCYQIRGMVDAFNEHMGARAVFTPSCTVCLDKSTVTHHNDRVPGYTYAGRKPDPVGNDYHAMYDVHSRVLYHMELVEGAARTAHLPLRYAEHGKVSALILRMTESSWGKGRVVVMDSEFCTLPALVLLKKRGTFAVTVAKKGRSWPKYVPGDVVQTDMAGRPVGELHGRSGQLDGERICLFSINHQKYVLTLLSTYGSSVQMGPERKVRLADGTLIGYRRNEPIEDYYQGRHAVDEHQRLRQSHKHDLERAWGNKSWDVRQLTFIVSVVLVNALLWYKYRCKPETPNSTMTMPEFRTRVADGLLTGYLKHKARQTKPHKLVSLPAFQGSTPGKRVKKKYQAVRCRGDRCRKMVRRHCKCSATLFLCDDCFVDHLQAAI</sequence>
<dbReference type="Pfam" id="PF13843">
    <property type="entry name" value="DDE_Tnp_1_7"/>
    <property type="match status" value="1"/>
</dbReference>
<dbReference type="OMA" id="KFHASEF"/>
<evidence type="ECO:0000259" key="1">
    <source>
        <dbReference type="Pfam" id="PF13843"/>
    </source>
</evidence>
<dbReference type="InterPro" id="IPR029526">
    <property type="entry name" value="PGBD"/>
</dbReference>
<dbReference type="EMBL" id="CH991553">
    <property type="protein sequence ID" value="EDQ88899.1"/>
    <property type="molecule type" value="Genomic_DNA"/>
</dbReference>
<dbReference type="RefSeq" id="XP_001746512.1">
    <property type="nucleotide sequence ID" value="XM_001746460.1"/>
</dbReference>
<evidence type="ECO:0000313" key="2">
    <source>
        <dbReference type="EMBL" id="EDQ88899.1"/>
    </source>
</evidence>
<feature type="domain" description="PiggyBac transposable element-derived protein" evidence="1">
    <location>
        <begin position="114"/>
        <end position="479"/>
    </location>
</feature>
<dbReference type="PANTHER" id="PTHR46599">
    <property type="entry name" value="PIGGYBAC TRANSPOSABLE ELEMENT-DERIVED PROTEIN 4"/>
    <property type="match status" value="1"/>
</dbReference>
<dbReference type="PANTHER" id="PTHR46599:SF3">
    <property type="entry name" value="PIGGYBAC TRANSPOSABLE ELEMENT-DERIVED PROTEIN 4"/>
    <property type="match status" value="1"/>
</dbReference>
<accession>A9V1A6</accession>
<keyword evidence="3" id="KW-1185">Reference proteome</keyword>
<dbReference type="InParanoid" id="A9V1A6"/>
<evidence type="ECO:0000313" key="3">
    <source>
        <dbReference type="Proteomes" id="UP000001357"/>
    </source>
</evidence>
<proteinExistence type="predicted"/>
<gene>
    <name evidence="2" type="ORF">MONBRDRAFT_8844</name>
</gene>
<name>A9V1A6_MONBE</name>